<comment type="caution">
    <text evidence="1">The sequence shown here is derived from an EMBL/GenBank/DDBJ whole genome shotgun (WGS) entry which is preliminary data.</text>
</comment>
<name>A0A9P5TDL3_9AGAM</name>
<sequence length="267" mass="29110">MAVAAAGAAPHVYLHNIPSVLGNNPGLPHVLADVDLDRAILAGEGIVQEHLTHAKGVADLLKGARGLNPMITEEIAESARLRAIAVEAAHATAHYAPVNHVNVLQGIHEQMVAMNIQLHEQMVAMNIQHHQTNQRLDQHTIRLDQQALRLDQIAAATDNNRRISRNAFLAMTGGNYTPLRKINEGHGLVRAQAVGHNLGQAAQQALAVPQPVPNVGDTPPAFNPKIEEYSHFHILGLIVFYNDDFGIALVDTLPTRIQKVRRFLAEF</sequence>
<dbReference type="EMBL" id="WHVB01000002">
    <property type="protein sequence ID" value="KAF8485943.1"/>
    <property type="molecule type" value="Genomic_DNA"/>
</dbReference>
<organism evidence="1 2">
    <name type="scientific">Russula ochroleuca</name>
    <dbReference type="NCBI Taxonomy" id="152965"/>
    <lineage>
        <taxon>Eukaryota</taxon>
        <taxon>Fungi</taxon>
        <taxon>Dikarya</taxon>
        <taxon>Basidiomycota</taxon>
        <taxon>Agaricomycotina</taxon>
        <taxon>Agaricomycetes</taxon>
        <taxon>Russulales</taxon>
        <taxon>Russulaceae</taxon>
        <taxon>Russula</taxon>
    </lineage>
</organism>
<reference evidence="1" key="1">
    <citation type="submission" date="2019-10" db="EMBL/GenBank/DDBJ databases">
        <authorList>
            <consortium name="DOE Joint Genome Institute"/>
            <person name="Kuo A."/>
            <person name="Miyauchi S."/>
            <person name="Kiss E."/>
            <person name="Drula E."/>
            <person name="Kohler A."/>
            <person name="Sanchez-Garcia M."/>
            <person name="Andreopoulos B."/>
            <person name="Barry K.W."/>
            <person name="Bonito G."/>
            <person name="Buee M."/>
            <person name="Carver A."/>
            <person name="Chen C."/>
            <person name="Cichocki N."/>
            <person name="Clum A."/>
            <person name="Culley D."/>
            <person name="Crous P.W."/>
            <person name="Fauchery L."/>
            <person name="Girlanda M."/>
            <person name="Hayes R."/>
            <person name="Keri Z."/>
            <person name="LaButti K."/>
            <person name="Lipzen A."/>
            <person name="Lombard V."/>
            <person name="Magnuson J."/>
            <person name="Maillard F."/>
            <person name="Morin E."/>
            <person name="Murat C."/>
            <person name="Nolan M."/>
            <person name="Ohm R."/>
            <person name="Pangilinan J."/>
            <person name="Pereira M."/>
            <person name="Perotto S."/>
            <person name="Peter M."/>
            <person name="Riley R."/>
            <person name="Sitrit Y."/>
            <person name="Stielow B."/>
            <person name="Szollosi G."/>
            <person name="Zifcakova L."/>
            <person name="Stursova M."/>
            <person name="Spatafora J.W."/>
            <person name="Tedersoo L."/>
            <person name="Vaario L.-M."/>
            <person name="Yamada A."/>
            <person name="Yan M."/>
            <person name="Wang P."/>
            <person name="Xu J."/>
            <person name="Bruns T."/>
            <person name="Baldrian P."/>
            <person name="Vilgalys R."/>
            <person name="Henrissat B."/>
            <person name="Grigoriev I.V."/>
            <person name="Hibbett D."/>
            <person name="Nagy L.G."/>
            <person name="Martin F.M."/>
        </authorList>
    </citation>
    <scope>NUCLEOTIDE SEQUENCE</scope>
    <source>
        <strain evidence="1">Prilba</strain>
    </source>
</reference>
<proteinExistence type="predicted"/>
<evidence type="ECO:0000313" key="2">
    <source>
        <dbReference type="Proteomes" id="UP000759537"/>
    </source>
</evidence>
<evidence type="ECO:0000313" key="1">
    <source>
        <dbReference type="EMBL" id="KAF8485943.1"/>
    </source>
</evidence>
<dbReference type="Proteomes" id="UP000759537">
    <property type="component" value="Unassembled WGS sequence"/>
</dbReference>
<gene>
    <name evidence="1" type="ORF">DFH94DRAFT_850057</name>
</gene>
<dbReference type="OrthoDB" id="3047760at2759"/>
<accession>A0A9P5TDL3</accession>
<dbReference type="AlphaFoldDB" id="A0A9P5TDL3"/>
<keyword evidence="2" id="KW-1185">Reference proteome</keyword>
<reference evidence="1" key="2">
    <citation type="journal article" date="2020" name="Nat. Commun.">
        <title>Large-scale genome sequencing of mycorrhizal fungi provides insights into the early evolution of symbiotic traits.</title>
        <authorList>
            <person name="Miyauchi S."/>
            <person name="Kiss E."/>
            <person name="Kuo A."/>
            <person name="Drula E."/>
            <person name="Kohler A."/>
            <person name="Sanchez-Garcia M."/>
            <person name="Morin E."/>
            <person name="Andreopoulos B."/>
            <person name="Barry K.W."/>
            <person name="Bonito G."/>
            <person name="Buee M."/>
            <person name="Carver A."/>
            <person name="Chen C."/>
            <person name="Cichocki N."/>
            <person name="Clum A."/>
            <person name="Culley D."/>
            <person name="Crous P.W."/>
            <person name="Fauchery L."/>
            <person name="Girlanda M."/>
            <person name="Hayes R.D."/>
            <person name="Keri Z."/>
            <person name="LaButti K."/>
            <person name="Lipzen A."/>
            <person name="Lombard V."/>
            <person name="Magnuson J."/>
            <person name="Maillard F."/>
            <person name="Murat C."/>
            <person name="Nolan M."/>
            <person name="Ohm R.A."/>
            <person name="Pangilinan J."/>
            <person name="Pereira M.F."/>
            <person name="Perotto S."/>
            <person name="Peter M."/>
            <person name="Pfister S."/>
            <person name="Riley R."/>
            <person name="Sitrit Y."/>
            <person name="Stielow J.B."/>
            <person name="Szollosi G."/>
            <person name="Zifcakova L."/>
            <person name="Stursova M."/>
            <person name="Spatafora J.W."/>
            <person name="Tedersoo L."/>
            <person name="Vaario L.M."/>
            <person name="Yamada A."/>
            <person name="Yan M."/>
            <person name="Wang P."/>
            <person name="Xu J."/>
            <person name="Bruns T."/>
            <person name="Baldrian P."/>
            <person name="Vilgalys R."/>
            <person name="Dunand C."/>
            <person name="Henrissat B."/>
            <person name="Grigoriev I.V."/>
            <person name="Hibbett D."/>
            <person name="Nagy L.G."/>
            <person name="Martin F.M."/>
        </authorList>
    </citation>
    <scope>NUCLEOTIDE SEQUENCE</scope>
    <source>
        <strain evidence="1">Prilba</strain>
    </source>
</reference>
<protein>
    <submittedName>
        <fullName evidence="1">Uncharacterized protein</fullName>
    </submittedName>
</protein>